<evidence type="ECO:0000313" key="1">
    <source>
        <dbReference type="EMBL" id="CAE7264042.1"/>
    </source>
</evidence>
<name>A0A812MF05_9DINO</name>
<accession>A0A812MF05</accession>
<reference evidence="1" key="1">
    <citation type="submission" date="2021-02" db="EMBL/GenBank/DDBJ databases">
        <authorList>
            <person name="Dougan E. K."/>
            <person name="Rhodes N."/>
            <person name="Thang M."/>
            <person name="Chan C."/>
        </authorList>
    </citation>
    <scope>NUCLEOTIDE SEQUENCE</scope>
</reference>
<dbReference type="InterPro" id="IPR013783">
    <property type="entry name" value="Ig-like_fold"/>
</dbReference>
<dbReference type="CDD" id="cd00102">
    <property type="entry name" value="IPT"/>
    <property type="match status" value="1"/>
</dbReference>
<dbReference type="Gene3D" id="2.60.40.10">
    <property type="entry name" value="Immunoglobulins"/>
    <property type="match status" value="1"/>
</dbReference>
<dbReference type="AlphaFoldDB" id="A0A812MF05"/>
<comment type="caution">
    <text evidence="1">The sequence shown here is derived from an EMBL/GenBank/DDBJ whole genome shotgun (WGS) entry which is preliminary data.</text>
</comment>
<proteinExistence type="predicted"/>
<dbReference type="Proteomes" id="UP000604046">
    <property type="component" value="Unassembled WGS sequence"/>
</dbReference>
<keyword evidence="2" id="KW-1185">Reference proteome</keyword>
<organism evidence="1 2">
    <name type="scientific">Symbiodinium natans</name>
    <dbReference type="NCBI Taxonomy" id="878477"/>
    <lineage>
        <taxon>Eukaryota</taxon>
        <taxon>Sar</taxon>
        <taxon>Alveolata</taxon>
        <taxon>Dinophyceae</taxon>
        <taxon>Suessiales</taxon>
        <taxon>Symbiodiniaceae</taxon>
        <taxon>Symbiodinium</taxon>
    </lineage>
</organism>
<dbReference type="OrthoDB" id="425703at2759"/>
<gene>
    <name evidence="1" type="ORF">SNAT2548_LOCUS13895</name>
</gene>
<protein>
    <recommendedName>
        <fullName evidence="3">IPT/TIG domain-containing protein</fullName>
    </recommendedName>
</protein>
<dbReference type="EMBL" id="CAJNDS010001535">
    <property type="protein sequence ID" value="CAE7264042.1"/>
    <property type="molecule type" value="Genomic_DNA"/>
</dbReference>
<evidence type="ECO:0000313" key="2">
    <source>
        <dbReference type="Proteomes" id="UP000604046"/>
    </source>
</evidence>
<evidence type="ECO:0008006" key="3">
    <source>
        <dbReference type="Google" id="ProtNLM"/>
    </source>
</evidence>
<sequence>MSIINIICKARPLGGFLLATVWSPNLLDAQPDALGSEAFPVRLLPRLGISSVSPDFGPVTGGTLIAVVGNGFSQQGRLPRPQLLRSCAFAAPREDDNLYMPARFFNESLIYCDPGSLQVIAKLLMSSLDDICLCCRFLPTCDLQ</sequence>